<keyword evidence="2" id="KW-1185">Reference proteome</keyword>
<name>A0A9W5W827_9BACL</name>
<dbReference type="AlphaFoldDB" id="A0A9W5W827"/>
<dbReference type="OrthoDB" id="5180856at2"/>
<organism evidence="1 2">
    <name type="scientific">Paenibacillus darwinianus</name>
    <dbReference type="NCBI Taxonomy" id="1380763"/>
    <lineage>
        <taxon>Bacteria</taxon>
        <taxon>Bacillati</taxon>
        <taxon>Bacillota</taxon>
        <taxon>Bacilli</taxon>
        <taxon>Bacillales</taxon>
        <taxon>Paenibacillaceae</taxon>
        <taxon>Paenibacillus</taxon>
    </lineage>
</organism>
<evidence type="ECO:0000313" key="2">
    <source>
        <dbReference type="Proteomes" id="UP000053750"/>
    </source>
</evidence>
<dbReference type="Proteomes" id="UP000053750">
    <property type="component" value="Unassembled WGS sequence"/>
</dbReference>
<sequence>MNLHNAVILFVYNRPEHTLRVLEGLKANKVEKIGSSPLAMFSDQNCSINFQKIFENRTRELV</sequence>
<protein>
    <submittedName>
        <fullName evidence="1">Uncharacterized protein</fullName>
    </submittedName>
</protein>
<gene>
    <name evidence="1" type="ORF">BG53_11535</name>
</gene>
<reference evidence="1 2" key="1">
    <citation type="submission" date="2014-02" db="EMBL/GenBank/DDBJ databases">
        <title>Genome sequence of Paenibacillus darwinianus reveals adaptive mechanisms for survival in Antarctic soils.</title>
        <authorList>
            <person name="Dsouza M."/>
            <person name="Taylor M.W."/>
            <person name="Turner S.J."/>
            <person name="Aislabie J."/>
        </authorList>
    </citation>
    <scope>NUCLEOTIDE SEQUENCE [LARGE SCALE GENOMIC DNA]</scope>
    <source>
        <strain evidence="1 2">CE1</strain>
    </source>
</reference>
<accession>A0A9W5W827</accession>
<dbReference type="EMBL" id="JFHU01000031">
    <property type="protein sequence ID" value="EXX91456.1"/>
    <property type="molecule type" value="Genomic_DNA"/>
</dbReference>
<evidence type="ECO:0000313" key="1">
    <source>
        <dbReference type="EMBL" id="EXX91456.1"/>
    </source>
</evidence>
<proteinExistence type="predicted"/>
<comment type="caution">
    <text evidence="1">The sequence shown here is derived from an EMBL/GenBank/DDBJ whole genome shotgun (WGS) entry which is preliminary data.</text>
</comment>